<dbReference type="KEGG" id="tet:TTHERM_00585440"/>
<dbReference type="InParanoid" id="I7MGB1"/>
<dbReference type="Proteomes" id="UP000009168">
    <property type="component" value="Unassembled WGS sequence"/>
</dbReference>
<dbReference type="EMBL" id="GG662510">
    <property type="protein sequence ID" value="EAR84986.1"/>
    <property type="molecule type" value="Genomic_DNA"/>
</dbReference>
<evidence type="ECO:0000313" key="1">
    <source>
        <dbReference type="EMBL" id="EAR84986.1"/>
    </source>
</evidence>
<evidence type="ECO:0000313" key="2">
    <source>
        <dbReference type="Proteomes" id="UP000009168"/>
    </source>
</evidence>
<protein>
    <submittedName>
        <fullName evidence="1">Uncharacterized protein</fullName>
    </submittedName>
</protein>
<accession>I7MGB1</accession>
<sequence length="79" mass="9411">MSEHAITTSNRSACDDYLINYFNVKKAFSQYYYPYKAKKRDRNFPYMVAILKGLNIMLEGHSLSRWIQTFCQIVFTLKK</sequence>
<dbReference type="GeneID" id="7843101"/>
<name>I7MGB1_TETTS</name>
<dbReference type="RefSeq" id="XP_001032649.1">
    <property type="nucleotide sequence ID" value="XM_001032649.1"/>
</dbReference>
<proteinExistence type="predicted"/>
<reference evidence="2" key="1">
    <citation type="journal article" date="2006" name="PLoS Biol.">
        <title>Macronuclear genome sequence of the ciliate Tetrahymena thermophila, a model eukaryote.</title>
        <authorList>
            <person name="Eisen J.A."/>
            <person name="Coyne R.S."/>
            <person name="Wu M."/>
            <person name="Wu D."/>
            <person name="Thiagarajan M."/>
            <person name="Wortman J.R."/>
            <person name="Badger J.H."/>
            <person name="Ren Q."/>
            <person name="Amedeo P."/>
            <person name="Jones K.M."/>
            <person name="Tallon L.J."/>
            <person name="Delcher A.L."/>
            <person name="Salzberg S.L."/>
            <person name="Silva J.C."/>
            <person name="Haas B.J."/>
            <person name="Majoros W.H."/>
            <person name="Farzad M."/>
            <person name="Carlton J.M."/>
            <person name="Smith R.K. Jr."/>
            <person name="Garg J."/>
            <person name="Pearlman R.E."/>
            <person name="Karrer K.M."/>
            <person name="Sun L."/>
            <person name="Manning G."/>
            <person name="Elde N.C."/>
            <person name="Turkewitz A.P."/>
            <person name="Asai D.J."/>
            <person name="Wilkes D.E."/>
            <person name="Wang Y."/>
            <person name="Cai H."/>
            <person name="Collins K."/>
            <person name="Stewart B.A."/>
            <person name="Lee S.R."/>
            <person name="Wilamowska K."/>
            <person name="Weinberg Z."/>
            <person name="Ruzzo W.L."/>
            <person name="Wloga D."/>
            <person name="Gaertig J."/>
            <person name="Frankel J."/>
            <person name="Tsao C.-C."/>
            <person name="Gorovsky M.A."/>
            <person name="Keeling P.J."/>
            <person name="Waller R.F."/>
            <person name="Patron N.J."/>
            <person name="Cherry J.M."/>
            <person name="Stover N.A."/>
            <person name="Krieger C.J."/>
            <person name="del Toro C."/>
            <person name="Ryder H.F."/>
            <person name="Williamson S.C."/>
            <person name="Barbeau R.A."/>
            <person name="Hamilton E.P."/>
            <person name="Orias E."/>
        </authorList>
    </citation>
    <scope>NUCLEOTIDE SEQUENCE [LARGE SCALE GENOMIC DNA]</scope>
    <source>
        <strain evidence="2">SB210</strain>
    </source>
</reference>
<organism evidence="1 2">
    <name type="scientific">Tetrahymena thermophila (strain SB210)</name>
    <dbReference type="NCBI Taxonomy" id="312017"/>
    <lineage>
        <taxon>Eukaryota</taxon>
        <taxon>Sar</taxon>
        <taxon>Alveolata</taxon>
        <taxon>Ciliophora</taxon>
        <taxon>Intramacronucleata</taxon>
        <taxon>Oligohymenophorea</taxon>
        <taxon>Hymenostomatida</taxon>
        <taxon>Tetrahymenina</taxon>
        <taxon>Tetrahymenidae</taxon>
        <taxon>Tetrahymena</taxon>
    </lineage>
</organism>
<keyword evidence="2" id="KW-1185">Reference proteome</keyword>
<gene>
    <name evidence="1" type="ORF">TTHERM_00585440</name>
</gene>
<dbReference type="AlphaFoldDB" id="I7MGB1"/>
<dbReference type="HOGENOM" id="CLU_2611334_0_0_1"/>